<proteinExistence type="inferred from homology"/>
<dbReference type="RefSeq" id="WP_114187318.1">
    <property type="nucleotide sequence ID" value="NZ_BJYU01000035.1"/>
</dbReference>
<dbReference type="FunFam" id="3.40.605.10:FF:000033">
    <property type="entry name" value="NAD-dependent succinate-semialdehyde dehydrogenase"/>
    <property type="match status" value="1"/>
</dbReference>
<organism evidence="4 5">
    <name type="scientific">Microvirga aerophila</name>
    <dbReference type="NCBI Taxonomy" id="670291"/>
    <lineage>
        <taxon>Bacteria</taxon>
        <taxon>Pseudomonadati</taxon>
        <taxon>Pseudomonadota</taxon>
        <taxon>Alphaproteobacteria</taxon>
        <taxon>Hyphomicrobiales</taxon>
        <taxon>Methylobacteriaceae</taxon>
        <taxon>Microvirga</taxon>
    </lineage>
</organism>
<dbReference type="OrthoDB" id="9812625at2"/>
<feature type="domain" description="Aldehyde dehydrogenase" evidence="3">
    <location>
        <begin position="13"/>
        <end position="472"/>
    </location>
</feature>
<name>A0A512BT36_9HYPH</name>
<dbReference type="InterPro" id="IPR050740">
    <property type="entry name" value="Aldehyde_DH_Superfamily"/>
</dbReference>
<dbReference type="InterPro" id="IPR016161">
    <property type="entry name" value="Ald_DH/histidinol_DH"/>
</dbReference>
<dbReference type="PANTHER" id="PTHR43353">
    <property type="entry name" value="SUCCINATE-SEMIALDEHYDE DEHYDROGENASE, MITOCHONDRIAL"/>
    <property type="match status" value="1"/>
</dbReference>
<dbReference type="Pfam" id="PF00171">
    <property type="entry name" value="Aldedh"/>
    <property type="match status" value="1"/>
</dbReference>
<dbReference type="InterPro" id="IPR015590">
    <property type="entry name" value="Aldehyde_DH_dom"/>
</dbReference>
<evidence type="ECO:0000256" key="1">
    <source>
        <dbReference type="ARBA" id="ARBA00009986"/>
    </source>
</evidence>
<keyword evidence="5" id="KW-1185">Reference proteome</keyword>
<comment type="caution">
    <text evidence="4">The sequence shown here is derived from an EMBL/GenBank/DDBJ whole genome shotgun (WGS) entry which is preliminary data.</text>
</comment>
<dbReference type="Gene3D" id="3.40.309.10">
    <property type="entry name" value="Aldehyde Dehydrogenase, Chain A, domain 2"/>
    <property type="match status" value="1"/>
</dbReference>
<dbReference type="GO" id="GO:0004777">
    <property type="term" value="F:succinate-semialdehyde dehydrogenase (NAD+) activity"/>
    <property type="evidence" value="ECO:0007669"/>
    <property type="project" value="TreeGrafter"/>
</dbReference>
<comment type="similarity">
    <text evidence="1">Belongs to the aldehyde dehydrogenase family.</text>
</comment>
<gene>
    <name evidence="4" type="ORF">MAE02_27700</name>
</gene>
<sequence>MYPNTSLLIGGKWTDAANGATLPVMNPATELEIGRVAHASKEDLDQALEHVASAFAVWRKTTARERARLLHAAADNLRARVEAIAPILTMEQGKPLAEARSELTNASDVIRWFAEEGIRAYGRLIPPRNPDTYQMVVKEPVGPVAAFTPWNYPVAQAIRKMSAALAAGCTVILKAAEEAPASCAAMVKAFTDAGFPDGAINLVYGNPGEISEYLIPHPTIRKVSFTGSTPVGKQLTALAGQHMKRVTMELGGHAPAIVCADADPESSVSMLAAHKFHNAGQVCIAPTRLLVEEPAFDGFVEGFVTAAKSVEVGDGLLPQTQMGPLANARRIDAMERLIGDAVDKGGKLLTGGRRIGNKGNFFEPTVLTDVPPSAAIMNEEPFGPVAVINRFRGLDEAVAEANRLSFGLAAYAFTRSQRTAALLAAEVETGMISINEYGLAYPEVPFNGVKDSGYGSEGGTEALETYQNIKFVSQTHR</sequence>
<dbReference type="PANTHER" id="PTHR43353:SF5">
    <property type="entry name" value="SUCCINATE-SEMIALDEHYDE DEHYDROGENASE, MITOCHONDRIAL"/>
    <property type="match status" value="1"/>
</dbReference>
<dbReference type="SUPFAM" id="SSF53720">
    <property type="entry name" value="ALDH-like"/>
    <property type="match status" value="1"/>
</dbReference>
<dbReference type="InterPro" id="IPR016162">
    <property type="entry name" value="Ald_DH_N"/>
</dbReference>
<dbReference type="InterPro" id="IPR016160">
    <property type="entry name" value="Ald_DH_CS_CYS"/>
</dbReference>
<accession>A0A512BT36</accession>
<evidence type="ECO:0000256" key="2">
    <source>
        <dbReference type="ARBA" id="ARBA00023002"/>
    </source>
</evidence>
<dbReference type="InterPro" id="IPR016163">
    <property type="entry name" value="Ald_DH_C"/>
</dbReference>
<evidence type="ECO:0000313" key="5">
    <source>
        <dbReference type="Proteomes" id="UP000321085"/>
    </source>
</evidence>
<dbReference type="PROSITE" id="PS00070">
    <property type="entry name" value="ALDEHYDE_DEHYDR_CYS"/>
    <property type="match status" value="1"/>
</dbReference>
<evidence type="ECO:0000313" key="4">
    <source>
        <dbReference type="EMBL" id="GEO15074.1"/>
    </source>
</evidence>
<dbReference type="CDD" id="cd07103">
    <property type="entry name" value="ALDH_F5_SSADH_GabD"/>
    <property type="match status" value="1"/>
</dbReference>
<dbReference type="GO" id="GO:0009450">
    <property type="term" value="P:gamma-aminobutyric acid catabolic process"/>
    <property type="evidence" value="ECO:0007669"/>
    <property type="project" value="TreeGrafter"/>
</dbReference>
<keyword evidence="2" id="KW-0560">Oxidoreductase</keyword>
<evidence type="ECO:0000259" key="3">
    <source>
        <dbReference type="Pfam" id="PF00171"/>
    </source>
</evidence>
<dbReference type="FunFam" id="3.40.309.10:FF:000009">
    <property type="entry name" value="Aldehyde dehydrogenase A"/>
    <property type="match status" value="1"/>
</dbReference>
<dbReference type="Gene3D" id="3.40.605.10">
    <property type="entry name" value="Aldehyde Dehydrogenase, Chain A, domain 1"/>
    <property type="match status" value="1"/>
</dbReference>
<dbReference type="EMBL" id="BJYU01000035">
    <property type="protein sequence ID" value="GEO15074.1"/>
    <property type="molecule type" value="Genomic_DNA"/>
</dbReference>
<dbReference type="Proteomes" id="UP000321085">
    <property type="component" value="Unassembled WGS sequence"/>
</dbReference>
<protein>
    <submittedName>
        <fullName evidence="4">NAD-dependent succinate-semialdehyde dehydrogenase</fullName>
    </submittedName>
</protein>
<reference evidence="4 5" key="1">
    <citation type="submission" date="2019-07" db="EMBL/GenBank/DDBJ databases">
        <title>Whole genome shotgun sequence of Microvirga aerophila NBRC 106136.</title>
        <authorList>
            <person name="Hosoyama A."/>
            <person name="Uohara A."/>
            <person name="Ohji S."/>
            <person name="Ichikawa N."/>
        </authorList>
    </citation>
    <scope>NUCLEOTIDE SEQUENCE [LARGE SCALE GENOMIC DNA]</scope>
    <source>
        <strain evidence="4 5">NBRC 106136</strain>
    </source>
</reference>
<dbReference type="AlphaFoldDB" id="A0A512BT36"/>